<sequence>MERILKTARWLWMFGLVLITAFALYFPSQEQYKDEHADLRYVFKPDIHHNAAVLKPSHILSKLKVASSLLPAFLTTSAVLILRTPKFRLPYRSIIPLRLRLLLLFPIKYTSIFVSFSSRSVAPV</sequence>
<keyword evidence="1" id="KW-0472">Membrane</keyword>
<evidence type="ECO:0000256" key="1">
    <source>
        <dbReference type="SAM" id="Phobius"/>
    </source>
</evidence>
<protein>
    <submittedName>
        <fullName evidence="2">Uncharacterized protein</fullName>
    </submittedName>
</protein>
<gene>
    <name evidence="2" type="ORF">CHH67_00515</name>
</gene>
<reference evidence="2 3" key="1">
    <citation type="submission" date="2017-07" db="EMBL/GenBank/DDBJ databases">
        <title>Isolation and whole genome analysis of endospore-forming bacteria from heroin.</title>
        <authorList>
            <person name="Kalinowski J."/>
            <person name="Ahrens B."/>
            <person name="Al-Dilaimi A."/>
            <person name="Winkler A."/>
            <person name="Wibberg D."/>
            <person name="Schleenbecker U."/>
            <person name="Ruckert C."/>
            <person name="Wolfel R."/>
            <person name="Grass G."/>
        </authorList>
    </citation>
    <scope>NUCLEOTIDE SEQUENCE [LARGE SCALE GENOMIC DNA]</scope>
    <source>
        <strain evidence="2 3">7537-G1</strain>
    </source>
</reference>
<dbReference type="Proteomes" id="UP000215596">
    <property type="component" value="Unassembled WGS sequence"/>
</dbReference>
<keyword evidence="1" id="KW-1133">Transmembrane helix</keyword>
<dbReference type="AlphaFoldDB" id="A0A268F4E0"/>
<keyword evidence="1" id="KW-0812">Transmembrane</keyword>
<comment type="caution">
    <text evidence="2">The sequence shown here is derived from an EMBL/GenBank/DDBJ whole genome shotgun (WGS) entry which is preliminary data.</text>
</comment>
<feature type="transmembrane region" description="Helical" evidence="1">
    <location>
        <begin position="65"/>
        <end position="85"/>
    </location>
</feature>
<dbReference type="EMBL" id="NPBY01000003">
    <property type="protein sequence ID" value="PAD80229.1"/>
    <property type="molecule type" value="Genomic_DNA"/>
</dbReference>
<organism evidence="2 3">
    <name type="scientific">Paenibacillus campinasensis</name>
    <dbReference type="NCBI Taxonomy" id="66347"/>
    <lineage>
        <taxon>Bacteria</taxon>
        <taxon>Bacillati</taxon>
        <taxon>Bacillota</taxon>
        <taxon>Bacilli</taxon>
        <taxon>Bacillales</taxon>
        <taxon>Paenibacillaceae</taxon>
        <taxon>Paenibacillus</taxon>
    </lineage>
</organism>
<name>A0A268F4E0_9BACL</name>
<evidence type="ECO:0000313" key="3">
    <source>
        <dbReference type="Proteomes" id="UP000215596"/>
    </source>
</evidence>
<accession>A0A268F4E0</accession>
<feature type="transmembrane region" description="Helical" evidence="1">
    <location>
        <begin position="7"/>
        <end position="26"/>
    </location>
</feature>
<dbReference type="OrthoDB" id="2663827at2"/>
<proteinExistence type="predicted"/>
<evidence type="ECO:0000313" key="2">
    <source>
        <dbReference type="EMBL" id="PAD80229.1"/>
    </source>
</evidence>